<sequence>MSEKNYILISATIFSLVALLHFIRLFTHWSFQIGTVALPLWGSLLGLLIGATLSIWAFRMIYDWKTSH</sequence>
<evidence type="ECO:0000256" key="1">
    <source>
        <dbReference type="SAM" id="Phobius"/>
    </source>
</evidence>
<feature type="transmembrane region" description="Helical" evidence="1">
    <location>
        <begin position="38"/>
        <end position="58"/>
    </location>
</feature>
<dbReference type="Proteomes" id="UP001204953">
    <property type="component" value="Unassembled WGS sequence"/>
</dbReference>
<organism evidence="2 3">
    <name type="scientific">Limnofasciculus baicalensis BBK-W-15</name>
    <dbReference type="NCBI Taxonomy" id="2699891"/>
    <lineage>
        <taxon>Bacteria</taxon>
        <taxon>Bacillati</taxon>
        <taxon>Cyanobacteriota</taxon>
        <taxon>Cyanophyceae</taxon>
        <taxon>Coleofasciculales</taxon>
        <taxon>Coleofasciculaceae</taxon>
        <taxon>Limnofasciculus</taxon>
        <taxon>Limnofasciculus baicalensis</taxon>
    </lineage>
</organism>
<keyword evidence="1" id="KW-0812">Transmembrane</keyword>
<dbReference type="EMBL" id="JAMZMM010000566">
    <property type="protein sequence ID" value="MCP2732356.1"/>
    <property type="molecule type" value="Genomic_DNA"/>
</dbReference>
<evidence type="ECO:0000313" key="3">
    <source>
        <dbReference type="Proteomes" id="UP001204953"/>
    </source>
</evidence>
<reference evidence="2" key="1">
    <citation type="submission" date="2022-06" db="EMBL/GenBank/DDBJ databases">
        <title>New cyanobacteria of genus Symplocastrum in benthos of Lake Baikal.</title>
        <authorList>
            <person name="Sorokovikova E."/>
            <person name="Tikhonova I."/>
            <person name="Krasnopeev A."/>
            <person name="Evseev P."/>
            <person name="Gladkikh A."/>
            <person name="Belykh O."/>
        </authorList>
    </citation>
    <scope>NUCLEOTIDE SEQUENCE</scope>
    <source>
        <strain evidence="2">BBK-W-15</strain>
    </source>
</reference>
<keyword evidence="3" id="KW-1185">Reference proteome</keyword>
<dbReference type="AlphaFoldDB" id="A0AAE3GX66"/>
<comment type="caution">
    <text evidence="2">The sequence shown here is derived from an EMBL/GenBank/DDBJ whole genome shotgun (WGS) entry which is preliminary data.</text>
</comment>
<proteinExistence type="predicted"/>
<keyword evidence="1" id="KW-1133">Transmembrane helix</keyword>
<keyword evidence="1" id="KW-0472">Membrane</keyword>
<gene>
    <name evidence="2" type="ORF">NJ959_28390</name>
</gene>
<feature type="transmembrane region" description="Helical" evidence="1">
    <location>
        <begin position="6"/>
        <end position="26"/>
    </location>
</feature>
<evidence type="ECO:0000313" key="2">
    <source>
        <dbReference type="EMBL" id="MCP2732356.1"/>
    </source>
</evidence>
<accession>A0AAE3GX66</accession>
<dbReference type="RefSeq" id="WP_254015074.1">
    <property type="nucleotide sequence ID" value="NZ_JAMZMM010000566.1"/>
</dbReference>
<protein>
    <submittedName>
        <fullName evidence="2">Uncharacterized protein</fullName>
    </submittedName>
</protein>
<name>A0AAE3GX66_9CYAN</name>